<dbReference type="InterPro" id="IPR005026">
    <property type="entry name" value="SAPAP"/>
</dbReference>
<dbReference type="AlphaFoldDB" id="A0A643CGH2"/>
<dbReference type="Proteomes" id="UP000437017">
    <property type="component" value="Unassembled WGS sequence"/>
</dbReference>
<dbReference type="PANTHER" id="PTHR12353">
    <property type="entry name" value="DISKS LARGE-ASSOCIATED PROTEIN DAP SAP90/PSD-95-ASSOCIATED PROTEIN"/>
    <property type="match status" value="1"/>
</dbReference>
<keyword evidence="4" id="KW-1185">Reference proteome</keyword>
<name>A0A643CGH2_BALPH</name>
<comment type="similarity">
    <text evidence="1">Belongs to the SAPAP family.</text>
</comment>
<dbReference type="OrthoDB" id="9682410at2759"/>
<dbReference type="GO" id="GO:0060090">
    <property type="term" value="F:molecular adaptor activity"/>
    <property type="evidence" value="ECO:0007669"/>
    <property type="project" value="TreeGrafter"/>
</dbReference>
<feature type="non-terminal residue" evidence="3">
    <location>
        <position position="288"/>
    </location>
</feature>
<feature type="compositionally biased region" description="Basic and acidic residues" evidence="2">
    <location>
        <begin position="1"/>
        <end position="23"/>
    </location>
</feature>
<dbReference type="EMBL" id="SGJD01001633">
    <property type="protein sequence ID" value="KAB0399058.1"/>
    <property type="molecule type" value="Genomic_DNA"/>
</dbReference>
<dbReference type="GO" id="GO:0023052">
    <property type="term" value="P:signaling"/>
    <property type="evidence" value="ECO:0007669"/>
    <property type="project" value="InterPro"/>
</dbReference>
<dbReference type="GO" id="GO:0098978">
    <property type="term" value="C:glutamatergic synapse"/>
    <property type="evidence" value="ECO:0007669"/>
    <property type="project" value="TreeGrafter"/>
</dbReference>
<evidence type="ECO:0008006" key="5">
    <source>
        <dbReference type="Google" id="ProtNLM"/>
    </source>
</evidence>
<feature type="region of interest" description="Disordered" evidence="2">
    <location>
        <begin position="90"/>
        <end position="159"/>
    </location>
</feature>
<proteinExistence type="inferred from homology"/>
<comment type="caution">
    <text evidence="3">The sequence shown here is derived from an EMBL/GenBank/DDBJ whole genome shotgun (WGS) entry which is preliminary data.</text>
</comment>
<evidence type="ECO:0000256" key="2">
    <source>
        <dbReference type="SAM" id="MobiDB-lite"/>
    </source>
</evidence>
<protein>
    <recommendedName>
        <fullName evidence="5">DLG associated protein 4</fullName>
    </recommendedName>
</protein>
<reference evidence="3 4" key="1">
    <citation type="journal article" date="2019" name="PLoS ONE">
        <title>Genomic analyses reveal an absence of contemporary introgressive admixture between fin whales and blue whales, despite known hybrids.</title>
        <authorList>
            <person name="Westbury M.V."/>
            <person name="Petersen B."/>
            <person name="Lorenzen E.D."/>
        </authorList>
    </citation>
    <scope>NUCLEOTIDE SEQUENCE [LARGE SCALE GENOMIC DNA]</scope>
    <source>
        <strain evidence="3">FinWhale-01</strain>
    </source>
</reference>
<evidence type="ECO:0000313" key="3">
    <source>
        <dbReference type="EMBL" id="KAB0399058.1"/>
    </source>
</evidence>
<accession>A0A643CGH2</accession>
<organism evidence="3 4">
    <name type="scientific">Balaenoptera physalus</name>
    <name type="common">Fin whale</name>
    <name type="synonym">Balaena physalus</name>
    <dbReference type="NCBI Taxonomy" id="9770"/>
    <lineage>
        <taxon>Eukaryota</taxon>
        <taxon>Metazoa</taxon>
        <taxon>Chordata</taxon>
        <taxon>Craniata</taxon>
        <taxon>Vertebrata</taxon>
        <taxon>Euteleostomi</taxon>
        <taxon>Mammalia</taxon>
        <taxon>Eutheria</taxon>
        <taxon>Laurasiatheria</taxon>
        <taxon>Artiodactyla</taxon>
        <taxon>Whippomorpha</taxon>
        <taxon>Cetacea</taxon>
        <taxon>Mysticeti</taxon>
        <taxon>Balaenopteridae</taxon>
        <taxon>Balaenoptera</taxon>
    </lineage>
</organism>
<feature type="region of interest" description="Disordered" evidence="2">
    <location>
        <begin position="1"/>
        <end position="29"/>
    </location>
</feature>
<gene>
    <name evidence="3" type="ORF">E2I00_004200</name>
</gene>
<evidence type="ECO:0000256" key="1">
    <source>
        <dbReference type="ARBA" id="ARBA00008839"/>
    </source>
</evidence>
<dbReference type="PANTHER" id="PTHR12353:SF19">
    <property type="entry name" value="DISKS LARGE-ASSOCIATED PROTEIN 4"/>
    <property type="match status" value="1"/>
</dbReference>
<dbReference type="GO" id="GO:0099572">
    <property type="term" value="C:postsynaptic specialization"/>
    <property type="evidence" value="ECO:0007669"/>
    <property type="project" value="TreeGrafter"/>
</dbReference>
<evidence type="ECO:0000313" key="4">
    <source>
        <dbReference type="Proteomes" id="UP000437017"/>
    </source>
</evidence>
<sequence>MKGLGDSRPRHLSDSLDPPHEPLHAQATKINRLPANLLDQFEKQLPIHRDGFSTLQFPRGEAKARGESPGRIRHLVHSVQRLFFTKAPSLEGTAGKVPGGGGEWTTSLLSPREADSTGEGPIPCRRMRSGSYIKAMGDEDSDESGGSPKPSPKTAARRQSYLRATQQSLGEQSNPRRSLDRLDSVDMLLPSKCPSWEEDYNAVSDSLNDSSCISQIFGQASLIPQLFGHEQQVREADLSDQYEAACESACSEAESTTAEALDLPLPSYFRSRSHSYLRAIQAGCSQEE</sequence>